<gene>
    <name evidence="2" type="ORF">COCSUDRAFT_45667</name>
</gene>
<dbReference type="RefSeq" id="XP_005642582.1">
    <property type="nucleotide sequence ID" value="XM_005642525.1"/>
</dbReference>
<comment type="caution">
    <text evidence="2">The sequence shown here is derived from an EMBL/GenBank/DDBJ whole genome shotgun (WGS) entry which is preliminary data.</text>
</comment>
<dbReference type="EMBL" id="AGSI01000028">
    <property type="protein sequence ID" value="EIE18038.1"/>
    <property type="molecule type" value="Genomic_DNA"/>
</dbReference>
<feature type="region of interest" description="Disordered" evidence="1">
    <location>
        <begin position="164"/>
        <end position="183"/>
    </location>
</feature>
<sequence length="351" mass="39545">MARSSFARFVDPESLLHFESLRGVTARGIRDAELHEAAPTYYESQTLCPRLGVTHRDKMMNTQNVTRIDFDEDFAFKALLDYSSEEDSEPSAHLDPQGRHLKRVRTSIAAAKPSSPLVESTCEPKPREEPPSWSPSRSRRPSTVKRPASRVYVPNVPIVKSQPAAHSRLFERSPRRRYASSQPLKRALERYQPKPLNGPVNPKDVFRSKLIDVSIQRFQRTHLDTHRQIQRSVERKANVASVSLKNFEEQIGDIVVTCGQLVEIVGGVFGKLTEFTQLLAGQVVRYKEVQKAAEEASKDIDGIGRGRYTEIKAAELKINEATEHLGIEMHNFADKAYEFGKINGAKKAKGV</sequence>
<name>I0YI19_COCSC</name>
<evidence type="ECO:0000256" key="1">
    <source>
        <dbReference type="SAM" id="MobiDB-lite"/>
    </source>
</evidence>
<reference evidence="2 3" key="1">
    <citation type="journal article" date="2012" name="Genome Biol.">
        <title>The genome of the polar eukaryotic microalga coccomyxa subellipsoidea reveals traits of cold adaptation.</title>
        <authorList>
            <person name="Blanc G."/>
            <person name="Agarkova I."/>
            <person name="Grimwood J."/>
            <person name="Kuo A."/>
            <person name="Brueggeman A."/>
            <person name="Dunigan D."/>
            <person name="Gurnon J."/>
            <person name="Ladunga I."/>
            <person name="Lindquist E."/>
            <person name="Lucas S."/>
            <person name="Pangilinan J."/>
            <person name="Proschold T."/>
            <person name="Salamov A."/>
            <person name="Schmutz J."/>
            <person name="Weeks D."/>
            <person name="Yamada T."/>
            <person name="Claverie J.M."/>
            <person name="Grigoriev I."/>
            <person name="Van Etten J."/>
            <person name="Lomsadze A."/>
            <person name="Borodovsky M."/>
        </authorList>
    </citation>
    <scope>NUCLEOTIDE SEQUENCE [LARGE SCALE GENOMIC DNA]</scope>
    <source>
        <strain evidence="2 3">C-169</strain>
    </source>
</reference>
<feature type="region of interest" description="Disordered" evidence="1">
    <location>
        <begin position="108"/>
        <end position="149"/>
    </location>
</feature>
<protein>
    <submittedName>
        <fullName evidence="2">Uncharacterized protein</fullName>
    </submittedName>
</protein>
<organism evidence="2 3">
    <name type="scientific">Coccomyxa subellipsoidea (strain C-169)</name>
    <name type="common">Green microalga</name>
    <dbReference type="NCBI Taxonomy" id="574566"/>
    <lineage>
        <taxon>Eukaryota</taxon>
        <taxon>Viridiplantae</taxon>
        <taxon>Chlorophyta</taxon>
        <taxon>core chlorophytes</taxon>
        <taxon>Trebouxiophyceae</taxon>
        <taxon>Trebouxiophyceae incertae sedis</taxon>
        <taxon>Coccomyxaceae</taxon>
        <taxon>Coccomyxa</taxon>
        <taxon>Coccomyxa subellipsoidea</taxon>
    </lineage>
</organism>
<accession>I0YI19</accession>
<dbReference type="Proteomes" id="UP000007264">
    <property type="component" value="Unassembled WGS sequence"/>
</dbReference>
<evidence type="ECO:0000313" key="3">
    <source>
        <dbReference type="Proteomes" id="UP000007264"/>
    </source>
</evidence>
<dbReference type="KEGG" id="csl:COCSUDRAFT_45667"/>
<evidence type="ECO:0000313" key="2">
    <source>
        <dbReference type="EMBL" id="EIE18038.1"/>
    </source>
</evidence>
<proteinExistence type="predicted"/>
<keyword evidence="3" id="KW-1185">Reference proteome</keyword>
<dbReference type="AlphaFoldDB" id="I0YI19"/>
<dbReference type="GeneID" id="17035990"/>